<name>A0A4R0RDV1_9APHY</name>
<dbReference type="EMBL" id="RWJN01000566">
    <property type="protein sequence ID" value="TCD60634.1"/>
    <property type="molecule type" value="Genomic_DNA"/>
</dbReference>
<feature type="compositionally biased region" description="Basic and acidic residues" evidence="1">
    <location>
        <begin position="1"/>
        <end position="13"/>
    </location>
</feature>
<dbReference type="InterPro" id="IPR000210">
    <property type="entry name" value="BTB/POZ_dom"/>
</dbReference>
<feature type="region of interest" description="Disordered" evidence="1">
    <location>
        <begin position="1"/>
        <end position="26"/>
    </location>
</feature>
<protein>
    <recommendedName>
        <fullName evidence="2">BTB domain-containing protein</fullName>
    </recommendedName>
</protein>
<reference evidence="3 4" key="1">
    <citation type="submission" date="2018-11" db="EMBL/GenBank/DDBJ databases">
        <title>Genome assembly of Steccherinum ochraceum LE-BIN_3174, the white-rot fungus of the Steccherinaceae family (The Residual Polyporoid clade, Polyporales, Basidiomycota).</title>
        <authorList>
            <person name="Fedorova T.V."/>
            <person name="Glazunova O.A."/>
            <person name="Landesman E.O."/>
            <person name="Moiseenko K.V."/>
            <person name="Psurtseva N.V."/>
            <person name="Savinova O.S."/>
            <person name="Shakhova N.V."/>
            <person name="Tyazhelova T.V."/>
            <person name="Vasina D.V."/>
        </authorList>
    </citation>
    <scope>NUCLEOTIDE SEQUENCE [LARGE SCALE GENOMIC DNA]</scope>
    <source>
        <strain evidence="3 4">LE-BIN_3174</strain>
    </source>
</reference>
<proteinExistence type="predicted"/>
<evidence type="ECO:0000256" key="1">
    <source>
        <dbReference type="SAM" id="MobiDB-lite"/>
    </source>
</evidence>
<feature type="domain" description="BTB" evidence="2">
    <location>
        <begin position="276"/>
        <end position="338"/>
    </location>
</feature>
<organism evidence="3 4">
    <name type="scientific">Steccherinum ochraceum</name>
    <dbReference type="NCBI Taxonomy" id="92696"/>
    <lineage>
        <taxon>Eukaryota</taxon>
        <taxon>Fungi</taxon>
        <taxon>Dikarya</taxon>
        <taxon>Basidiomycota</taxon>
        <taxon>Agaricomycotina</taxon>
        <taxon>Agaricomycetes</taxon>
        <taxon>Polyporales</taxon>
        <taxon>Steccherinaceae</taxon>
        <taxon>Steccherinum</taxon>
    </lineage>
</organism>
<accession>A0A4R0RDV1</accession>
<dbReference type="OrthoDB" id="3027208at2759"/>
<comment type="caution">
    <text evidence="3">The sequence shown here is derived from an EMBL/GenBank/DDBJ whole genome shotgun (WGS) entry which is preliminary data.</text>
</comment>
<dbReference type="AlphaFoldDB" id="A0A4R0RDV1"/>
<dbReference type="InterPro" id="IPR011333">
    <property type="entry name" value="SKP1/BTB/POZ_sf"/>
</dbReference>
<dbReference type="Proteomes" id="UP000292702">
    <property type="component" value="Unassembled WGS sequence"/>
</dbReference>
<dbReference type="Gene3D" id="3.30.710.10">
    <property type="entry name" value="Potassium Channel Kv1.1, Chain A"/>
    <property type="match status" value="1"/>
</dbReference>
<dbReference type="CDD" id="cd18186">
    <property type="entry name" value="BTB_POZ_ZBTB_KLHL-like"/>
    <property type="match status" value="1"/>
</dbReference>
<evidence type="ECO:0000313" key="4">
    <source>
        <dbReference type="Proteomes" id="UP000292702"/>
    </source>
</evidence>
<evidence type="ECO:0000313" key="3">
    <source>
        <dbReference type="EMBL" id="TCD60634.1"/>
    </source>
</evidence>
<dbReference type="PROSITE" id="PS50097">
    <property type="entry name" value="BTB"/>
    <property type="match status" value="1"/>
</dbReference>
<sequence>MSSSPEKKRKLDMNDVVDGDGQSSSRAPLEKSAVWFEDGNIILVSEGKGFKVYRGPLDAEVVDGCLAVHMPDSSQDLECFLSAICDSTSKLLNPDSTLTFDEVSTLLRLGTKYQVERLCKEAVRRLEQCFPKKLENLVTGGTRTDLVDLDGTKYFSAQSMSMSLRFLDCKKVVDLARFYGLNQLLPAAFLACTHMKEKDLLRWQPHNGTDDLLRCFKGKLALRNEARRKLRAVVLTLFQTMYKYLRLDTSASSTQASGSGANQVQIVRGGVWFEDGSVVLIAQGKGFKVYKGILAHNSEIFRDMFNIPQPEEPETLDGCPVVHMQDDVSDLECFLSALCHNTSRLLDHSAVLTFAEVAALLRMGSKYEVGRIRGEAVRRLNQCFPGKLSDYSTARTRSNLLNNVLESNYFSSTSVSLQFSNCREAIDLARAHGLDDLLPAAFHAFMQAADTGILTWKPFGGIEDALRVLKGRDVLERVARRNLNVIAATVAGEDCEKKVDCSRARNDVWEEKRAETWTKLREYFDLPPAPATSAENGESSANG</sequence>
<gene>
    <name evidence="3" type="ORF">EIP91_009751</name>
</gene>
<evidence type="ECO:0000259" key="2">
    <source>
        <dbReference type="PROSITE" id="PS50097"/>
    </source>
</evidence>
<keyword evidence="4" id="KW-1185">Reference proteome</keyword>